<dbReference type="HOGENOM" id="CLU_2979547_0_0_1"/>
<organism evidence="3">
    <name type="scientific">Leptosphaeria maculans (strain JN3 / isolate v23.1.3 / race Av1-4-5-6-7-8)</name>
    <name type="common">Blackleg fungus</name>
    <name type="synonym">Phoma lingam</name>
    <dbReference type="NCBI Taxonomy" id="985895"/>
    <lineage>
        <taxon>Eukaryota</taxon>
        <taxon>Fungi</taxon>
        <taxon>Dikarya</taxon>
        <taxon>Ascomycota</taxon>
        <taxon>Pezizomycotina</taxon>
        <taxon>Dothideomycetes</taxon>
        <taxon>Pleosporomycetidae</taxon>
        <taxon>Pleosporales</taxon>
        <taxon>Pleosporineae</taxon>
        <taxon>Leptosphaeriaceae</taxon>
        <taxon>Plenodomus</taxon>
        <taxon>Plenodomus lingam/Leptosphaeria maculans species complex</taxon>
    </lineage>
</organism>
<dbReference type="AlphaFoldDB" id="E5A0I6"/>
<feature type="region of interest" description="Disordered" evidence="1">
    <location>
        <begin position="1"/>
        <end position="58"/>
    </location>
</feature>
<dbReference type="EMBL" id="FP929130">
    <property type="protein sequence ID" value="CBX97046.1"/>
    <property type="molecule type" value="Genomic_DNA"/>
</dbReference>
<name>E5A0I6_LEPMJ</name>
<evidence type="ECO:0000256" key="1">
    <source>
        <dbReference type="SAM" id="MobiDB-lite"/>
    </source>
</evidence>
<dbReference type="VEuPathDB" id="FungiDB:LEMA_P101770.1"/>
<dbReference type="InParanoid" id="E5A0I6"/>
<gene>
    <name evidence="2" type="ORF">LEMA_P101770.1</name>
</gene>
<feature type="compositionally biased region" description="Polar residues" evidence="1">
    <location>
        <begin position="21"/>
        <end position="34"/>
    </location>
</feature>
<feature type="compositionally biased region" description="Low complexity" evidence="1">
    <location>
        <begin position="46"/>
        <end position="58"/>
    </location>
</feature>
<sequence length="58" mass="6148">MNAIWTRGGLAKAPGPELSGELSSTSAALTLHNNPTSQQPRPPLTPTLRRLTSTEIPL</sequence>
<keyword evidence="3" id="KW-1185">Reference proteome</keyword>
<protein>
    <submittedName>
        <fullName evidence="2">Predicted protein</fullName>
    </submittedName>
</protein>
<accession>E5A0I6</accession>
<dbReference type="Proteomes" id="UP000002668">
    <property type="component" value="Genome"/>
</dbReference>
<reference evidence="3" key="1">
    <citation type="journal article" date="2011" name="Nat. Commun.">
        <title>Effector diversification within compartments of the Leptosphaeria maculans genome affected by Repeat-Induced Point mutations.</title>
        <authorList>
            <person name="Rouxel T."/>
            <person name="Grandaubert J."/>
            <person name="Hane J.K."/>
            <person name="Hoede C."/>
            <person name="van de Wouw A.P."/>
            <person name="Couloux A."/>
            <person name="Dominguez V."/>
            <person name="Anthouard V."/>
            <person name="Bally P."/>
            <person name="Bourras S."/>
            <person name="Cozijnsen A.J."/>
            <person name="Ciuffetti L.M."/>
            <person name="Degrave A."/>
            <person name="Dilmaghani A."/>
            <person name="Duret L."/>
            <person name="Fudal I."/>
            <person name="Goodwin S.B."/>
            <person name="Gout L."/>
            <person name="Glaser N."/>
            <person name="Linglin J."/>
            <person name="Kema G.H.J."/>
            <person name="Lapalu N."/>
            <person name="Lawrence C.B."/>
            <person name="May K."/>
            <person name="Meyer M."/>
            <person name="Ollivier B."/>
            <person name="Poulain J."/>
            <person name="Schoch C.L."/>
            <person name="Simon A."/>
            <person name="Spatafora J.W."/>
            <person name="Stachowiak A."/>
            <person name="Turgeon B.G."/>
            <person name="Tyler B.M."/>
            <person name="Vincent D."/>
            <person name="Weissenbach J."/>
            <person name="Amselem J."/>
            <person name="Quesneville H."/>
            <person name="Oliver R.P."/>
            <person name="Wincker P."/>
            <person name="Balesdent M.-H."/>
            <person name="Howlett B.J."/>
        </authorList>
    </citation>
    <scope>NUCLEOTIDE SEQUENCE [LARGE SCALE GENOMIC DNA]</scope>
    <source>
        <strain evidence="3">JN3 / isolate v23.1.3 / race Av1-4-5-6-7-8</strain>
    </source>
</reference>
<evidence type="ECO:0000313" key="2">
    <source>
        <dbReference type="EMBL" id="CBX97046.1"/>
    </source>
</evidence>
<proteinExistence type="predicted"/>
<evidence type="ECO:0000313" key="3">
    <source>
        <dbReference type="Proteomes" id="UP000002668"/>
    </source>
</evidence>